<proteinExistence type="predicted"/>
<dbReference type="Pfam" id="PF05168">
    <property type="entry name" value="HEPN"/>
    <property type="match status" value="1"/>
</dbReference>
<evidence type="ECO:0000313" key="3">
    <source>
        <dbReference type="EMBL" id="SHF17002.1"/>
    </source>
</evidence>
<dbReference type="PANTHER" id="PTHR33933">
    <property type="entry name" value="NUCLEOTIDYLTRANSFERASE"/>
    <property type="match status" value="1"/>
</dbReference>
<accession>A0A1M4ZGS7</accession>
<dbReference type="EMBL" id="FQVD01000012">
    <property type="protein sequence ID" value="SHF17002.1"/>
    <property type="molecule type" value="Genomic_DNA"/>
</dbReference>
<protein>
    <submittedName>
        <fullName evidence="3">HEPN domain-containing protein</fullName>
    </submittedName>
</protein>
<feature type="domain" description="HEPN" evidence="2">
    <location>
        <begin position="163"/>
        <end position="283"/>
    </location>
</feature>
<dbReference type="PANTHER" id="PTHR33933:SF1">
    <property type="entry name" value="PROTEIN ADENYLYLTRANSFERASE MNTA-RELATED"/>
    <property type="match status" value="1"/>
</dbReference>
<dbReference type="RefSeq" id="WP_025074577.1">
    <property type="nucleotide sequence ID" value="NZ_FQVD01000012.1"/>
</dbReference>
<name>A0A1M4ZGS7_9BACE</name>
<keyword evidence="4" id="KW-1185">Reference proteome</keyword>
<dbReference type="InterPro" id="IPR052548">
    <property type="entry name" value="Type_VII_TA_antitoxin"/>
</dbReference>
<dbReference type="SUPFAM" id="SSF81301">
    <property type="entry name" value="Nucleotidyltransferase"/>
    <property type="match status" value="1"/>
</dbReference>
<dbReference type="Gene3D" id="1.20.120.330">
    <property type="entry name" value="Nucleotidyltransferases domain 2"/>
    <property type="match status" value="1"/>
</dbReference>
<organism evidence="3 4">
    <name type="scientific">Bacteroides faecichinchillae</name>
    <dbReference type="NCBI Taxonomy" id="871325"/>
    <lineage>
        <taxon>Bacteria</taxon>
        <taxon>Pseudomonadati</taxon>
        <taxon>Bacteroidota</taxon>
        <taxon>Bacteroidia</taxon>
        <taxon>Bacteroidales</taxon>
        <taxon>Bacteroidaceae</taxon>
        <taxon>Bacteroides</taxon>
    </lineage>
</organism>
<dbReference type="SMART" id="SM00748">
    <property type="entry name" value="HEPN"/>
    <property type="match status" value="1"/>
</dbReference>
<dbReference type="OrthoDB" id="1321649at2"/>
<gene>
    <name evidence="3" type="ORF">SAMN05444349_112103</name>
</gene>
<dbReference type="STRING" id="871325.SAMN05444349_112103"/>
<dbReference type="InterPro" id="IPR043519">
    <property type="entry name" value="NT_sf"/>
</dbReference>
<dbReference type="CDD" id="cd05403">
    <property type="entry name" value="NT_KNTase_like"/>
    <property type="match status" value="1"/>
</dbReference>
<evidence type="ECO:0000313" key="4">
    <source>
        <dbReference type="Proteomes" id="UP000184436"/>
    </source>
</evidence>
<dbReference type="SUPFAM" id="SSF81593">
    <property type="entry name" value="Nucleotidyltransferase substrate binding subunit/domain"/>
    <property type="match status" value="1"/>
</dbReference>
<evidence type="ECO:0000259" key="2">
    <source>
        <dbReference type="PROSITE" id="PS50910"/>
    </source>
</evidence>
<dbReference type="InterPro" id="IPR007842">
    <property type="entry name" value="HEPN_dom"/>
</dbReference>
<dbReference type="Proteomes" id="UP000184436">
    <property type="component" value="Unassembled WGS sequence"/>
</dbReference>
<feature type="region of interest" description="Disordered" evidence="1">
    <location>
        <begin position="317"/>
        <end position="348"/>
    </location>
</feature>
<sequence length="348" mass="41178">MKRSIKNLPESTQEELNFLVESITRHIPRCVMIILYGSYAREEYVLWDEKIEFGVHTSYQSDLDILVVTFGANARVTEWQLEEKVVESYHKVFAFRRHAAPQFIVEDINSFNKALDQKRYFYTDIVKEGIKLYDNKKFKLTKPHELSYKEIKDIATEEFNKCYPFAIGFMKYAYIALEDGMNELGAFQLHQACERFYYSIELVFVNYRPKSHKLKDLESKCKKYSHAIASVFLHHTDFEKHCYDLLCRAYIESRYNKDYVVTKEELTYMLQRVELLKEVTYTICSEQLLFYDSQKDAENRKSTEIYQTIKKKDVPSIAADDLQEYSEDDSKEKGPEDKAPEDKEDCAI</sequence>
<evidence type="ECO:0000256" key="1">
    <source>
        <dbReference type="SAM" id="MobiDB-lite"/>
    </source>
</evidence>
<dbReference type="AlphaFoldDB" id="A0A1M4ZGS7"/>
<reference evidence="3 4" key="1">
    <citation type="submission" date="2016-11" db="EMBL/GenBank/DDBJ databases">
        <authorList>
            <person name="Jaros S."/>
            <person name="Januszkiewicz K."/>
            <person name="Wedrychowicz H."/>
        </authorList>
    </citation>
    <scope>NUCLEOTIDE SEQUENCE [LARGE SCALE GENOMIC DNA]</scope>
    <source>
        <strain evidence="3 4">DSM 26883</strain>
    </source>
</reference>
<dbReference type="PROSITE" id="PS50910">
    <property type="entry name" value="HEPN"/>
    <property type="match status" value="1"/>
</dbReference>
<dbReference type="Gene3D" id="3.30.460.10">
    <property type="entry name" value="Beta Polymerase, domain 2"/>
    <property type="match status" value="1"/>
</dbReference>
<feature type="compositionally biased region" description="Basic and acidic residues" evidence="1">
    <location>
        <begin position="328"/>
        <end position="348"/>
    </location>
</feature>